<proteinExistence type="predicted"/>
<evidence type="ECO:0000313" key="2">
    <source>
        <dbReference type="EMBL" id="KAF2645386.1"/>
    </source>
</evidence>
<feature type="region of interest" description="Disordered" evidence="1">
    <location>
        <begin position="227"/>
        <end position="359"/>
    </location>
</feature>
<dbReference type="EMBL" id="MU006777">
    <property type="protein sequence ID" value="KAF2645386.1"/>
    <property type="molecule type" value="Genomic_DNA"/>
</dbReference>
<feature type="compositionally biased region" description="Polar residues" evidence="1">
    <location>
        <begin position="341"/>
        <end position="351"/>
    </location>
</feature>
<dbReference type="AlphaFoldDB" id="A0A6A6SBZ7"/>
<protein>
    <submittedName>
        <fullName evidence="2">Uncharacterized protein</fullName>
    </submittedName>
</protein>
<feature type="compositionally biased region" description="Acidic residues" evidence="1">
    <location>
        <begin position="318"/>
        <end position="337"/>
    </location>
</feature>
<dbReference type="OrthoDB" id="3794585at2759"/>
<keyword evidence="3" id="KW-1185">Reference proteome</keyword>
<organism evidence="2 3">
    <name type="scientific">Massarina eburnea CBS 473.64</name>
    <dbReference type="NCBI Taxonomy" id="1395130"/>
    <lineage>
        <taxon>Eukaryota</taxon>
        <taxon>Fungi</taxon>
        <taxon>Dikarya</taxon>
        <taxon>Ascomycota</taxon>
        <taxon>Pezizomycotina</taxon>
        <taxon>Dothideomycetes</taxon>
        <taxon>Pleosporomycetidae</taxon>
        <taxon>Pleosporales</taxon>
        <taxon>Massarineae</taxon>
        <taxon>Massarinaceae</taxon>
        <taxon>Massarina</taxon>
    </lineage>
</organism>
<accession>A0A6A6SBZ7</accession>
<gene>
    <name evidence="2" type="ORF">P280DRAFT_545364</name>
</gene>
<name>A0A6A6SBZ7_9PLEO</name>
<dbReference type="Proteomes" id="UP000799753">
    <property type="component" value="Unassembled WGS sequence"/>
</dbReference>
<reference evidence="2" key="1">
    <citation type="journal article" date="2020" name="Stud. Mycol.">
        <title>101 Dothideomycetes genomes: a test case for predicting lifestyles and emergence of pathogens.</title>
        <authorList>
            <person name="Haridas S."/>
            <person name="Albert R."/>
            <person name="Binder M."/>
            <person name="Bloem J."/>
            <person name="Labutti K."/>
            <person name="Salamov A."/>
            <person name="Andreopoulos B."/>
            <person name="Baker S."/>
            <person name="Barry K."/>
            <person name="Bills G."/>
            <person name="Bluhm B."/>
            <person name="Cannon C."/>
            <person name="Castanera R."/>
            <person name="Culley D."/>
            <person name="Daum C."/>
            <person name="Ezra D."/>
            <person name="Gonzalez J."/>
            <person name="Henrissat B."/>
            <person name="Kuo A."/>
            <person name="Liang C."/>
            <person name="Lipzen A."/>
            <person name="Lutzoni F."/>
            <person name="Magnuson J."/>
            <person name="Mondo S."/>
            <person name="Nolan M."/>
            <person name="Ohm R."/>
            <person name="Pangilinan J."/>
            <person name="Park H.-J."/>
            <person name="Ramirez L."/>
            <person name="Alfaro M."/>
            <person name="Sun H."/>
            <person name="Tritt A."/>
            <person name="Yoshinaga Y."/>
            <person name="Zwiers L.-H."/>
            <person name="Turgeon B."/>
            <person name="Goodwin S."/>
            <person name="Spatafora J."/>
            <person name="Crous P."/>
            <person name="Grigoriev I."/>
        </authorList>
    </citation>
    <scope>NUCLEOTIDE SEQUENCE</scope>
    <source>
        <strain evidence="2">CBS 473.64</strain>
    </source>
</reference>
<evidence type="ECO:0000256" key="1">
    <source>
        <dbReference type="SAM" id="MobiDB-lite"/>
    </source>
</evidence>
<evidence type="ECO:0000313" key="3">
    <source>
        <dbReference type="Proteomes" id="UP000799753"/>
    </source>
</evidence>
<sequence length="395" mass="43933">MAHEADFCGDRLRLSAFLRVVGKTSAPRPTRLQRRLNGQGQRRVIATEPLLRENDLQSAETLKSLPVQTALETETVINTKKTRKAAPSTSRRSLRTRETHPLPVNGLALVRTTSEIGLPSPGHLETSFSIPITDADPIEDTQSHRIIQKPHCPQRQHASPREKTSANLIHRRAWPRPVIIKQREQLHVLAKSSPIRKSAGRSIRQNIVAISDGFVGPEVTIPTATVRKRARKPNRTPKEKKDIIPTNSGLVLAEGPLPNPSVPMDASTDAEPMIPSMDLPFTDSQREMNPSEQQSRRDEPAIADLLSRVSAPARVDSDSESSENEEEQDEDADDVENVENGSQNTRGSTHSGESDSPMYTRYMAEEVNYFADAMFGLQQRQDGGDFFWSQYGMEG</sequence>